<reference evidence="6 7" key="1">
    <citation type="submission" date="2016-11" db="EMBL/GenBank/DDBJ databases">
        <title>Draft Genome Assembly of Colletotrichum chlorophyti a pathogen of herbaceous plants.</title>
        <authorList>
            <person name="Gan P."/>
            <person name="Narusaka M."/>
            <person name="Tsushima A."/>
            <person name="Narusaka Y."/>
            <person name="Takano Y."/>
            <person name="Shirasu K."/>
        </authorList>
    </citation>
    <scope>NUCLEOTIDE SEQUENCE [LARGE SCALE GENOMIC DNA]</scope>
    <source>
        <strain evidence="6 7">NTL11</strain>
    </source>
</reference>
<dbReference type="GO" id="GO:0046872">
    <property type="term" value="F:metal ion binding"/>
    <property type="evidence" value="ECO:0007669"/>
    <property type="project" value="UniProtKB-KW"/>
</dbReference>
<evidence type="ECO:0000256" key="3">
    <source>
        <dbReference type="ARBA" id="ARBA00022833"/>
    </source>
</evidence>
<dbReference type="SUPFAM" id="SSF51316">
    <property type="entry name" value="Mss4-like"/>
    <property type="match status" value="2"/>
</dbReference>
<comment type="caution">
    <text evidence="6">The sequence shown here is derived from an EMBL/GenBank/DDBJ whole genome shotgun (WGS) entry which is preliminary data.</text>
</comment>
<dbReference type="AlphaFoldDB" id="A0A1Q8RT67"/>
<dbReference type="PANTHER" id="PTHR33337:SF31">
    <property type="entry name" value="DUF636 DOMAIN PROTEIN (AFU_ORTHOLOGUE AFUA_2G12650)"/>
    <property type="match status" value="1"/>
</dbReference>
<keyword evidence="7" id="KW-1185">Reference proteome</keyword>
<keyword evidence="2" id="KW-0479">Metal-binding</keyword>
<evidence type="ECO:0000313" key="6">
    <source>
        <dbReference type="EMBL" id="OLN87527.1"/>
    </source>
</evidence>
<dbReference type="Pfam" id="PF04828">
    <property type="entry name" value="GFA"/>
    <property type="match status" value="1"/>
</dbReference>
<comment type="similarity">
    <text evidence="1">Belongs to the Gfa family.</text>
</comment>
<gene>
    <name evidence="6" type="ORF">CCHL11_06132</name>
</gene>
<dbReference type="Proteomes" id="UP000186583">
    <property type="component" value="Unassembled WGS sequence"/>
</dbReference>
<dbReference type="OrthoDB" id="5422068at2759"/>
<sequence>MSSMKEKEIPRDQMSTKTLTAQCYCKSVHFTLSLPLSLLPLKVHLCHCSTCRSTHGTLCVFHAALPPGVSPAFIAPSSLSSLTAYRHAAASSTRYFCSTCSCHIGDVGIDDDDWVISASIFDANTEDFPAVWDIRQHVNTTSAPGGGLYNWLQRMAGGDMKVWNPKDQSGGEDAAPEREVGTNGEDVLRARCHCGGVSFTISRPTPSMLEDEGYQAWISPIESNKWMACLDVCDDCRLQTGAHAVAWVFVPESCIKPRLPEDLKIGSSKAFASSDGVLRSFCGTCGATVLGYFGCDGKRRRADGDRLLNVAVGILRAPDGVLAEEWLTWRTGRVAWSESGMRYDFALTEALSEGMARWGREKHGEIREFNID</sequence>
<evidence type="ECO:0000256" key="2">
    <source>
        <dbReference type="ARBA" id="ARBA00022723"/>
    </source>
</evidence>
<evidence type="ECO:0000259" key="5">
    <source>
        <dbReference type="PROSITE" id="PS51891"/>
    </source>
</evidence>
<proteinExistence type="inferred from homology"/>
<accession>A0A1Q8RT67</accession>
<dbReference type="STRING" id="708187.A0A1Q8RT67"/>
<name>A0A1Q8RT67_9PEZI</name>
<organism evidence="6 7">
    <name type="scientific">Colletotrichum chlorophyti</name>
    <dbReference type="NCBI Taxonomy" id="708187"/>
    <lineage>
        <taxon>Eukaryota</taxon>
        <taxon>Fungi</taxon>
        <taxon>Dikarya</taxon>
        <taxon>Ascomycota</taxon>
        <taxon>Pezizomycotina</taxon>
        <taxon>Sordariomycetes</taxon>
        <taxon>Hypocreomycetidae</taxon>
        <taxon>Glomerellales</taxon>
        <taxon>Glomerellaceae</taxon>
        <taxon>Colletotrichum</taxon>
    </lineage>
</organism>
<keyword evidence="3" id="KW-0862">Zinc</keyword>
<dbReference type="GO" id="GO:0016846">
    <property type="term" value="F:carbon-sulfur lyase activity"/>
    <property type="evidence" value="ECO:0007669"/>
    <property type="project" value="InterPro"/>
</dbReference>
<evidence type="ECO:0000256" key="4">
    <source>
        <dbReference type="ARBA" id="ARBA00023239"/>
    </source>
</evidence>
<dbReference type="PANTHER" id="PTHR33337">
    <property type="entry name" value="GFA DOMAIN-CONTAINING PROTEIN"/>
    <property type="match status" value="1"/>
</dbReference>
<protein>
    <recommendedName>
        <fullName evidence="5">CENP-V/GFA domain-containing protein</fullName>
    </recommendedName>
</protein>
<evidence type="ECO:0000256" key="1">
    <source>
        <dbReference type="ARBA" id="ARBA00005495"/>
    </source>
</evidence>
<keyword evidence="4" id="KW-0456">Lyase</keyword>
<dbReference type="InterPro" id="IPR011057">
    <property type="entry name" value="Mss4-like_sf"/>
</dbReference>
<dbReference type="Gene3D" id="3.90.1590.10">
    <property type="entry name" value="glutathione-dependent formaldehyde- activating enzyme (gfa)"/>
    <property type="match status" value="2"/>
</dbReference>
<dbReference type="EMBL" id="MPGH01000091">
    <property type="protein sequence ID" value="OLN87527.1"/>
    <property type="molecule type" value="Genomic_DNA"/>
</dbReference>
<evidence type="ECO:0000313" key="7">
    <source>
        <dbReference type="Proteomes" id="UP000186583"/>
    </source>
</evidence>
<dbReference type="PROSITE" id="PS51891">
    <property type="entry name" value="CENP_V_GFA"/>
    <property type="match status" value="1"/>
</dbReference>
<dbReference type="InterPro" id="IPR006913">
    <property type="entry name" value="CENP-V/GFA"/>
</dbReference>
<feature type="domain" description="CENP-V/GFA" evidence="5">
    <location>
        <begin position="19"/>
        <end position="133"/>
    </location>
</feature>